<organism evidence="1 2">
    <name type="scientific">Candidatus Daviesbacteria bacterium RIFCSPHIGHO2_02_FULL_36_13</name>
    <dbReference type="NCBI Taxonomy" id="1797768"/>
    <lineage>
        <taxon>Bacteria</taxon>
        <taxon>Candidatus Daviesiibacteriota</taxon>
    </lineage>
</organism>
<comment type="caution">
    <text evidence="1">The sequence shown here is derived from an EMBL/GenBank/DDBJ whole genome shotgun (WGS) entry which is preliminary data.</text>
</comment>
<reference evidence="1 2" key="1">
    <citation type="journal article" date="2016" name="Nat. Commun.">
        <title>Thousands of microbial genomes shed light on interconnected biogeochemical processes in an aquifer system.</title>
        <authorList>
            <person name="Anantharaman K."/>
            <person name="Brown C.T."/>
            <person name="Hug L.A."/>
            <person name="Sharon I."/>
            <person name="Castelle C.J."/>
            <person name="Probst A.J."/>
            <person name="Thomas B.C."/>
            <person name="Singh A."/>
            <person name="Wilkins M.J."/>
            <person name="Karaoz U."/>
            <person name="Brodie E.L."/>
            <person name="Williams K.H."/>
            <person name="Hubbard S.S."/>
            <person name="Banfield J.F."/>
        </authorList>
    </citation>
    <scope>NUCLEOTIDE SEQUENCE [LARGE SCALE GENOMIC DNA]</scope>
</reference>
<accession>A0A1F5JQ93</accession>
<dbReference type="Gene3D" id="3.10.129.10">
    <property type="entry name" value="Hotdog Thioesterase"/>
    <property type="match status" value="1"/>
</dbReference>
<dbReference type="Proteomes" id="UP000176902">
    <property type="component" value="Unassembled WGS sequence"/>
</dbReference>
<dbReference type="AlphaFoldDB" id="A0A1F5JQ93"/>
<gene>
    <name evidence="1" type="ORF">A3C59_03510</name>
</gene>
<proteinExistence type="predicted"/>
<dbReference type="EMBL" id="MFCV01000044">
    <property type="protein sequence ID" value="OGE30756.1"/>
    <property type="molecule type" value="Genomic_DNA"/>
</dbReference>
<protein>
    <submittedName>
        <fullName evidence="1">Uncharacterized protein</fullName>
    </submittedName>
</protein>
<dbReference type="STRING" id="1797768.A3C59_03510"/>
<evidence type="ECO:0000313" key="1">
    <source>
        <dbReference type="EMBL" id="OGE30756.1"/>
    </source>
</evidence>
<sequence>MALQRDPERVSTIAIDHKYIDEDFEHVGEEGFVGIFKAERAGFLADRGLTLPRLMQDHGIMLNSIGHGKLSINGEVREGDLVEVSSKIVQVQHKIIFFDHSMAKNSQIVCEEKAERVIVREVGIGWITPPQWLLKDLLR</sequence>
<evidence type="ECO:0000313" key="2">
    <source>
        <dbReference type="Proteomes" id="UP000176902"/>
    </source>
</evidence>
<name>A0A1F5JQ93_9BACT</name>